<evidence type="ECO:0000259" key="2">
    <source>
        <dbReference type="Pfam" id="PF01425"/>
    </source>
</evidence>
<name>A0A839GFH0_9BACT</name>
<reference evidence="3 4" key="1">
    <citation type="submission" date="2020-08" db="EMBL/GenBank/DDBJ databases">
        <title>Genomic Encyclopedia of Type Strains, Phase IV (KMG-IV): sequencing the most valuable type-strain genomes for metagenomic binning, comparative biology and taxonomic classification.</title>
        <authorList>
            <person name="Goeker M."/>
        </authorList>
    </citation>
    <scope>NUCLEOTIDE SEQUENCE [LARGE SCALE GENOMIC DNA]</scope>
    <source>
        <strain evidence="3 4">DSM 29854</strain>
    </source>
</reference>
<comment type="caution">
    <text evidence="3">The sequence shown here is derived from an EMBL/GenBank/DDBJ whole genome shotgun (WGS) entry which is preliminary data.</text>
</comment>
<sequence>MNRRLFIKAGSFAGLTLSAFGLGACASGASTAASEQPAPLLTDGPFKDNFELNEATIQELQQKMQSGEQTSKAITQLYLDRIITLDKSGPKLNSVIEVNPDALQMAEALDQERKAGNVRGPLHGIPVMVKDNIDTADKMSTSAGALALAENKAAKDAFIVTKLREAGAVIIGKTNLSEWANFRSTKSTSGWSARGGQTRNPYVLDRTPCGSSSGSGVAVAANLCVVAVGTETNGSVVCPSAVSGVVGLKPTVGLVSRSGIIPISHTQDTAGPIARTVTDAALLLGVLAGVDPLDAVTRESTGKAAKDYTQFLDANGLQGKRIGVEKSFLKGQVAIDAMLQQALDVLKSKGATIVEVEMMKKIREVSGNSFKILQYEFKDGVNNYLRTANAKVKTLSDVIEFNKQNEATSMPYFKQEILEMSDKLGDLNTKEYTEALEKQVTGSREAINNLMAEHKLDAITGPTYGPSWCIDLVNGDSFTGYGMSTPAAISGYPHITVPMGQVQGLPIGLSFIGKAYAEGEILKVAYAFEQATKHRKAPQFLRTTIPS</sequence>
<dbReference type="GO" id="GO:0004040">
    <property type="term" value="F:amidase activity"/>
    <property type="evidence" value="ECO:0007669"/>
    <property type="project" value="UniProtKB-EC"/>
</dbReference>
<dbReference type="InterPro" id="IPR036928">
    <property type="entry name" value="AS_sf"/>
</dbReference>
<keyword evidence="4" id="KW-1185">Reference proteome</keyword>
<dbReference type="AlphaFoldDB" id="A0A839GFH0"/>
<dbReference type="NCBIfam" id="NF005300">
    <property type="entry name" value="PRK06828.1"/>
    <property type="match status" value="1"/>
</dbReference>
<keyword evidence="1" id="KW-0732">Signal</keyword>
<keyword evidence="3" id="KW-0378">Hydrolase</keyword>
<feature type="chain" id="PRO_5032421856" evidence="1">
    <location>
        <begin position="33"/>
        <end position="547"/>
    </location>
</feature>
<proteinExistence type="predicted"/>
<dbReference type="Proteomes" id="UP000563094">
    <property type="component" value="Unassembled WGS sequence"/>
</dbReference>
<organism evidence="3 4">
    <name type="scientific">Rufibacter quisquiliarum</name>
    <dbReference type="NCBI Taxonomy" id="1549639"/>
    <lineage>
        <taxon>Bacteria</taxon>
        <taxon>Pseudomonadati</taxon>
        <taxon>Bacteroidota</taxon>
        <taxon>Cytophagia</taxon>
        <taxon>Cytophagales</taxon>
        <taxon>Hymenobacteraceae</taxon>
        <taxon>Rufibacter</taxon>
    </lineage>
</organism>
<evidence type="ECO:0000313" key="3">
    <source>
        <dbReference type="EMBL" id="MBA9077270.1"/>
    </source>
</evidence>
<evidence type="ECO:0000256" key="1">
    <source>
        <dbReference type="SAM" id="SignalP"/>
    </source>
</evidence>
<gene>
    <name evidence="3" type="ORF">FHS90_001981</name>
</gene>
<evidence type="ECO:0000313" key="4">
    <source>
        <dbReference type="Proteomes" id="UP000563094"/>
    </source>
</evidence>
<dbReference type="Gene3D" id="3.90.1300.10">
    <property type="entry name" value="Amidase signature (AS) domain"/>
    <property type="match status" value="1"/>
</dbReference>
<feature type="domain" description="Amidase" evidence="2">
    <location>
        <begin position="74"/>
        <end position="522"/>
    </location>
</feature>
<dbReference type="NCBIfam" id="NF006006">
    <property type="entry name" value="PRK08137.1"/>
    <property type="match status" value="1"/>
</dbReference>
<feature type="signal peptide" evidence="1">
    <location>
        <begin position="1"/>
        <end position="32"/>
    </location>
</feature>
<dbReference type="SUPFAM" id="SSF75304">
    <property type="entry name" value="Amidase signature (AS) enzymes"/>
    <property type="match status" value="1"/>
</dbReference>
<dbReference type="PROSITE" id="PS51257">
    <property type="entry name" value="PROKAR_LIPOPROTEIN"/>
    <property type="match status" value="1"/>
</dbReference>
<dbReference type="InterPro" id="IPR023631">
    <property type="entry name" value="Amidase_dom"/>
</dbReference>
<dbReference type="RefSeq" id="WP_182512854.1">
    <property type="nucleotide sequence ID" value="NZ_JACJIQ010000006.1"/>
</dbReference>
<dbReference type="PANTHER" id="PTHR42678">
    <property type="entry name" value="AMIDASE"/>
    <property type="match status" value="1"/>
</dbReference>
<protein>
    <submittedName>
        <fullName evidence="3">Amidase</fullName>
        <ecNumber evidence="3">3.5.1.4</ecNumber>
    </submittedName>
</protein>
<dbReference type="Pfam" id="PF01425">
    <property type="entry name" value="Amidase"/>
    <property type="match status" value="1"/>
</dbReference>
<dbReference type="EC" id="3.5.1.4" evidence="3"/>
<dbReference type="PANTHER" id="PTHR42678:SF34">
    <property type="entry name" value="OS04G0183300 PROTEIN"/>
    <property type="match status" value="1"/>
</dbReference>
<dbReference type="EMBL" id="JACJIQ010000006">
    <property type="protein sequence ID" value="MBA9077270.1"/>
    <property type="molecule type" value="Genomic_DNA"/>
</dbReference>
<accession>A0A839GFH0</accession>